<evidence type="ECO:0000259" key="13">
    <source>
        <dbReference type="PROSITE" id="PS50017"/>
    </source>
</evidence>
<evidence type="ECO:0000256" key="7">
    <source>
        <dbReference type="ARBA" id="ARBA00023170"/>
    </source>
</evidence>
<keyword evidence="5 11" id="KW-0472">Membrane</keyword>
<dbReference type="InterPro" id="IPR011029">
    <property type="entry name" value="DEATH-like_dom_sf"/>
</dbReference>
<evidence type="ECO:0000256" key="12">
    <source>
        <dbReference type="SAM" id="SignalP"/>
    </source>
</evidence>
<dbReference type="GO" id="GO:0036462">
    <property type="term" value="P:TRAIL-activated apoptotic signaling pathway"/>
    <property type="evidence" value="ECO:0007669"/>
    <property type="project" value="TreeGrafter"/>
</dbReference>
<keyword evidence="3 12" id="KW-0732">Signal</keyword>
<feature type="domain" description="TNFR-Cys" evidence="14">
    <location>
        <begin position="77"/>
        <end position="117"/>
    </location>
</feature>
<feature type="repeat" description="TNFR-Cys" evidence="9">
    <location>
        <begin position="77"/>
        <end position="117"/>
    </location>
</feature>
<feature type="disulfide bond" evidence="9">
    <location>
        <begin position="99"/>
        <end position="117"/>
    </location>
</feature>
<dbReference type="PANTHER" id="PTHR46330:SF6">
    <property type="entry name" value="HEMATOPOIETIC DEATH RECEPTOR-RELATED"/>
    <property type="match status" value="1"/>
</dbReference>
<feature type="region of interest" description="Disordered" evidence="10">
    <location>
        <begin position="236"/>
        <end position="322"/>
    </location>
</feature>
<dbReference type="OrthoDB" id="8848202at2759"/>
<feature type="disulfide bond" evidence="9">
    <location>
        <begin position="119"/>
        <end position="134"/>
    </location>
</feature>
<dbReference type="EMBL" id="JAINUF010000017">
    <property type="protein sequence ID" value="KAJ8339229.1"/>
    <property type="molecule type" value="Genomic_DNA"/>
</dbReference>
<evidence type="ECO:0000256" key="11">
    <source>
        <dbReference type="SAM" id="Phobius"/>
    </source>
</evidence>
<dbReference type="InterPro" id="IPR000488">
    <property type="entry name" value="Death_dom"/>
</dbReference>
<feature type="disulfide bond" evidence="9">
    <location>
        <begin position="140"/>
        <end position="158"/>
    </location>
</feature>
<dbReference type="GO" id="GO:0043065">
    <property type="term" value="P:positive regulation of apoptotic process"/>
    <property type="evidence" value="ECO:0007669"/>
    <property type="project" value="TreeGrafter"/>
</dbReference>
<dbReference type="InterPro" id="IPR052491">
    <property type="entry name" value="TNFRSF10"/>
</dbReference>
<keyword evidence="11" id="KW-0812">Transmembrane</keyword>
<evidence type="ECO:0000256" key="4">
    <source>
        <dbReference type="ARBA" id="ARBA00022737"/>
    </source>
</evidence>
<comment type="caution">
    <text evidence="15">The sequence shown here is derived from an EMBL/GenBank/DDBJ whole genome shotgun (WGS) entry which is preliminary data.</text>
</comment>
<sequence length="425" mass="47394">MNFKMNTVIIACLALYVTADQGLNRPWNEEWNKTAPQIQCVENVQYAHDGRCCKNCDAGTYVKKPCAKALEVGSCAPCEPGTYTEHATGMNRCLTCTSCHMDQEETVPCTQTQNRQCQCRRGSFCETDKPCEVCKKCVKCKEDEEKVRNCTTTSNAKCRKKRYPDLPNPTPPVTPTTSPPTSSPLVATIVPVLVLVPVLVCLGVGLYCWRRNRSGERTESPRDTSESVTINMVSAAEEAQGGRSTGTEEPRQESQPLLQETQAVHAKSMPVEDEDKGLGDSLPNTTTSSQTSLSALPTVPSCGSSPRHSPAPRRPPLAREGRRLIPLNSIQSLKESLDLFGEFLERRVYKRFFRAIGLSDNKIEDVHDEDRVYDLLKDWMQKKGHEADINYLLDKLRELDQNHSAESISQRAVQKGLYTYADRGN</sequence>
<dbReference type="Pfam" id="PF00020">
    <property type="entry name" value="TNFR_c6"/>
    <property type="match status" value="2"/>
</dbReference>
<accession>A0A9Q1EI34</accession>
<feature type="domain" description="Death" evidence="13">
    <location>
        <begin position="349"/>
        <end position="412"/>
    </location>
</feature>
<organism evidence="15 16">
    <name type="scientific">Synaphobranchus kaupii</name>
    <name type="common">Kaup's arrowtooth eel</name>
    <dbReference type="NCBI Taxonomy" id="118154"/>
    <lineage>
        <taxon>Eukaryota</taxon>
        <taxon>Metazoa</taxon>
        <taxon>Chordata</taxon>
        <taxon>Craniata</taxon>
        <taxon>Vertebrata</taxon>
        <taxon>Euteleostomi</taxon>
        <taxon>Actinopterygii</taxon>
        <taxon>Neopterygii</taxon>
        <taxon>Teleostei</taxon>
        <taxon>Anguilliformes</taxon>
        <taxon>Synaphobranchidae</taxon>
        <taxon>Synaphobranchus</taxon>
    </lineage>
</organism>
<evidence type="ECO:0000313" key="16">
    <source>
        <dbReference type="Proteomes" id="UP001152622"/>
    </source>
</evidence>
<feature type="region of interest" description="Disordered" evidence="10">
    <location>
        <begin position="161"/>
        <end position="183"/>
    </location>
</feature>
<feature type="disulfide bond" evidence="9">
    <location>
        <begin position="96"/>
        <end position="109"/>
    </location>
</feature>
<dbReference type="PANTHER" id="PTHR46330">
    <property type="entry name" value="TUMOR NECROSIS FACTOR RECEPTOR SUPERFAMILY MEMBER 10B"/>
    <property type="match status" value="1"/>
</dbReference>
<dbReference type="InterPro" id="IPR001368">
    <property type="entry name" value="TNFR/NGFR_Cys_rich_reg"/>
</dbReference>
<dbReference type="PROSITE" id="PS50050">
    <property type="entry name" value="TNFR_NGFR_2"/>
    <property type="match status" value="2"/>
</dbReference>
<feature type="domain" description="TNFR-Cys" evidence="14">
    <location>
        <begin position="118"/>
        <end position="158"/>
    </location>
</feature>
<proteinExistence type="predicted"/>
<feature type="chain" id="PRO_5040412139" evidence="12">
    <location>
        <begin position="20"/>
        <end position="425"/>
    </location>
</feature>
<evidence type="ECO:0000256" key="2">
    <source>
        <dbReference type="ARBA" id="ARBA00022703"/>
    </source>
</evidence>
<evidence type="ECO:0000256" key="6">
    <source>
        <dbReference type="ARBA" id="ARBA00023157"/>
    </source>
</evidence>
<comment type="subcellular location">
    <subcellularLocation>
        <location evidence="1">Membrane</location>
    </subcellularLocation>
</comment>
<keyword evidence="16" id="KW-1185">Reference proteome</keyword>
<evidence type="ECO:0000313" key="15">
    <source>
        <dbReference type="EMBL" id="KAJ8339229.1"/>
    </source>
</evidence>
<dbReference type="GO" id="GO:0009986">
    <property type="term" value="C:cell surface"/>
    <property type="evidence" value="ECO:0007669"/>
    <property type="project" value="TreeGrafter"/>
</dbReference>
<evidence type="ECO:0000256" key="9">
    <source>
        <dbReference type="PROSITE-ProRule" id="PRU00206"/>
    </source>
</evidence>
<feature type="compositionally biased region" description="Polar residues" evidence="10">
    <location>
        <begin position="253"/>
        <end position="262"/>
    </location>
</feature>
<dbReference type="SMART" id="SM00208">
    <property type="entry name" value="TNFR"/>
    <property type="match status" value="3"/>
</dbReference>
<keyword evidence="11" id="KW-1133">Transmembrane helix</keyword>
<keyword evidence="6 9" id="KW-1015">Disulfide bond</keyword>
<dbReference type="Pfam" id="PF00531">
    <property type="entry name" value="Death"/>
    <property type="match status" value="1"/>
</dbReference>
<dbReference type="Proteomes" id="UP001152622">
    <property type="component" value="Chromosome 17"/>
</dbReference>
<dbReference type="SUPFAM" id="SSF57586">
    <property type="entry name" value="TNF receptor-like"/>
    <property type="match status" value="2"/>
</dbReference>
<feature type="disulfide bond" evidence="9">
    <location>
        <begin position="78"/>
        <end position="93"/>
    </location>
</feature>
<evidence type="ECO:0000256" key="1">
    <source>
        <dbReference type="ARBA" id="ARBA00004370"/>
    </source>
</evidence>
<reference evidence="15" key="1">
    <citation type="journal article" date="2023" name="Science">
        <title>Genome structures resolve the early diversification of teleost fishes.</title>
        <authorList>
            <person name="Parey E."/>
            <person name="Louis A."/>
            <person name="Montfort J."/>
            <person name="Bouchez O."/>
            <person name="Roques C."/>
            <person name="Iampietro C."/>
            <person name="Lluch J."/>
            <person name="Castinel A."/>
            <person name="Donnadieu C."/>
            <person name="Desvignes T."/>
            <person name="Floi Bucao C."/>
            <person name="Jouanno E."/>
            <person name="Wen M."/>
            <person name="Mejri S."/>
            <person name="Dirks R."/>
            <person name="Jansen H."/>
            <person name="Henkel C."/>
            <person name="Chen W.J."/>
            <person name="Zahm M."/>
            <person name="Cabau C."/>
            <person name="Klopp C."/>
            <person name="Thompson A.W."/>
            <person name="Robinson-Rechavi M."/>
            <person name="Braasch I."/>
            <person name="Lecointre G."/>
            <person name="Bobe J."/>
            <person name="Postlethwait J.H."/>
            <person name="Berthelot C."/>
            <person name="Roest Crollius H."/>
            <person name="Guiguen Y."/>
        </authorList>
    </citation>
    <scope>NUCLEOTIDE SEQUENCE</scope>
    <source>
        <strain evidence="15">WJC10195</strain>
    </source>
</reference>
<feature type="transmembrane region" description="Helical" evidence="11">
    <location>
        <begin position="185"/>
        <end position="209"/>
    </location>
</feature>
<dbReference type="GO" id="GO:0005886">
    <property type="term" value="C:plasma membrane"/>
    <property type="evidence" value="ECO:0007669"/>
    <property type="project" value="TreeGrafter"/>
</dbReference>
<keyword evidence="2" id="KW-0053">Apoptosis</keyword>
<keyword evidence="8" id="KW-0325">Glycoprotein</keyword>
<gene>
    <name evidence="15" type="ORF">SKAU_G00360150</name>
</gene>
<protein>
    <submittedName>
        <fullName evidence="15">Uncharacterized protein</fullName>
    </submittedName>
</protein>
<feature type="compositionally biased region" description="Pro residues" evidence="10">
    <location>
        <begin position="166"/>
        <end position="182"/>
    </location>
</feature>
<evidence type="ECO:0000256" key="5">
    <source>
        <dbReference type="ARBA" id="ARBA00023136"/>
    </source>
</evidence>
<feature type="repeat" description="TNFR-Cys" evidence="9">
    <location>
        <begin position="118"/>
        <end position="158"/>
    </location>
</feature>
<evidence type="ECO:0000256" key="3">
    <source>
        <dbReference type="ARBA" id="ARBA00022729"/>
    </source>
</evidence>
<name>A0A9Q1EI34_SYNKA</name>
<dbReference type="PROSITE" id="PS50017">
    <property type="entry name" value="DEATH_DOMAIN"/>
    <property type="match status" value="1"/>
</dbReference>
<keyword evidence="4" id="KW-0677">Repeat</keyword>
<feature type="compositionally biased region" description="Low complexity" evidence="10">
    <location>
        <begin position="281"/>
        <end position="308"/>
    </location>
</feature>
<evidence type="ECO:0000256" key="10">
    <source>
        <dbReference type="SAM" id="MobiDB-lite"/>
    </source>
</evidence>
<evidence type="ECO:0000259" key="14">
    <source>
        <dbReference type="PROSITE" id="PS50050"/>
    </source>
</evidence>
<dbReference type="AlphaFoldDB" id="A0A9Q1EI34"/>
<dbReference type="SUPFAM" id="SSF47986">
    <property type="entry name" value="DEATH domain"/>
    <property type="match status" value="1"/>
</dbReference>
<dbReference type="Gene3D" id="2.10.50.10">
    <property type="entry name" value="Tumor Necrosis Factor Receptor, subunit A, domain 2"/>
    <property type="match status" value="2"/>
</dbReference>
<keyword evidence="7" id="KW-0675">Receptor</keyword>
<dbReference type="Gene3D" id="1.10.533.10">
    <property type="entry name" value="Death Domain, Fas"/>
    <property type="match status" value="1"/>
</dbReference>
<evidence type="ECO:0000256" key="8">
    <source>
        <dbReference type="ARBA" id="ARBA00023180"/>
    </source>
</evidence>
<feature type="disulfide bond" evidence="9">
    <location>
        <begin position="137"/>
        <end position="150"/>
    </location>
</feature>
<feature type="signal peptide" evidence="12">
    <location>
        <begin position="1"/>
        <end position="19"/>
    </location>
</feature>